<dbReference type="AlphaFoldDB" id="A0A1U7ZKF4"/>
<dbReference type="FunFam" id="3.90.70.10:FF:000023">
    <property type="entry name" value="Senescence-specific cysteine protease SAG39"/>
    <property type="match status" value="1"/>
</dbReference>
<dbReference type="InterPro" id="IPR000668">
    <property type="entry name" value="Peptidase_C1A_C"/>
</dbReference>
<dbReference type="OMA" id="NAMYIHA"/>
<dbReference type="OrthoDB" id="10253408at2759"/>
<dbReference type="eggNOG" id="KOG1543">
    <property type="taxonomic scope" value="Eukaryota"/>
</dbReference>
<dbReference type="InParanoid" id="A0A1U7ZKF4"/>
<dbReference type="InterPro" id="IPR025661">
    <property type="entry name" value="Pept_asp_AS"/>
</dbReference>
<dbReference type="PROSITE" id="PS00139">
    <property type="entry name" value="THIOL_PROTEASE_CYS"/>
    <property type="match status" value="1"/>
</dbReference>
<dbReference type="InterPro" id="IPR013201">
    <property type="entry name" value="Prot_inhib_I29"/>
</dbReference>
<dbReference type="SUPFAM" id="SSF54001">
    <property type="entry name" value="Cysteine proteinases"/>
    <property type="match status" value="1"/>
</dbReference>
<keyword evidence="4" id="KW-0378">Hydrolase</keyword>
<dbReference type="GO" id="GO:0005764">
    <property type="term" value="C:lysosome"/>
    <property type="evidence" value="ECO:0000318"/>
    <property type="project" value="GO_Central"/>
</dbReference>
<evidence type="ECO:0000256" key="5">
    <source>
        <dbReference type="ARBA" id="ARBA00022807"/>
    </source>
</evidence>
<sequence length="387" mass="42734">MALTWFAFVAIFCFLHLPSSASHRDVVLGVVDADVQSERALFGLYKRWLAIHRPNYVNFGETGTNQNALLRRFDIFKNNAQFIYASNKRTNVTYTLGLNKFADLSNEEFRTIYTGSIPKRIKQQGGEAGEKSFMYENVTRPLRFSVDWRRRGAVTGVKDQGPCGSCWAFSTVAAVEGINQIRSGKLTSLSEQELVDCDIKINQGCNGGLMDYAFQFIVENGGISSEGDYPYTATDNQCDLTKKNLHSVVIDGYEDVPANSTDALLRAVSHQPVSVAIEAGGFELQFYWKGVFSGACGTDLDHGVAVVGYGETRNGVKYWIVKNSWGSDWGEKGYIKMKMSEAKEGLCGINMMPSYPVKFTPNPSAAKTSDPLIHQPLGRKSGQPLAS</sequence>
<dbReference type="GO" id="GO:0051603">
    <property type="term" value="P:proteolysis involved in protein catabolic process"/>
    <property type="evidence" value="ECO:0000318"/>
    <property type="project" value="GO_Central"/>
</dbReference>
<keyword evidence="11" id="KW-1185">Reference proteome</keyword>
<organism evidence="11 12">
    <name type="scientific">Nelumbo nucifera</name>
    <name type="common">Sacred lotus</name>
    <dbReference type="NCBI Taxonomy" id="4432"/>
    <lineage>
        <taxon>Eukaryota</taxon>
        <taxon>Viridiplantae</taxon>
        <taxon>Streptophyta</taxon>
        <taxon>Embryophyta</taxon>
        <taxon>Tracheophyta</taxon>
        <taxon>Spermatophyta</taxon>
        <taxon>Magnoliopsida</taxon>
        <taxon>Proteales</taxon>
        <taxon>Nelumbonaceae</taxon>
        <taxon>Nelumbo</taxon>
    </lineage>
</organism>
<dbReference type="GO" id="GO:0005615">
    <property type="term" value="C:extracellular space"/>
    <property type="evidence" value="ECO:0000318"/>
    <property type="project" value="GO_Central"/>
</dbReference>
<dbReference type="InterPro" id="IPR025660">
    <property type="entry name" value="Pept_his_AS"/>
</dbReference>
<dbReference type="InterPro" id="IPR039417">
    <property type="entry name" value="Peptidase_C1A_papain-like"/>
</dbReference>
<dbReference type="PANTHER" id="PTHR12411">
    <property type="entry name" value="CYSTEINE PROTEASE FAMILY C1-RELATED"/>
    <property type="match status" value="1"/>
</dbReference>
<feature type="domain" description="Cathepsin propeptide inhibitor" evidence="10">
    <location>
        <begin position="45"/>
        <end position="109"/>
    </location>
</feature>
<evidence type="ECO:0000313" key="12">
    <source>
        <dbReference type="RefSeq" id="XP_010248838.1"/>
    </source>
</evidence>
<dbReference type="SMART" id="SM00848">
    <property type="entry name" value="Inhibitor_I29"/>
    <property type="match status" value="1"/>
</dbReference>
<evidence type="ECO:0000256" key="7">
    <source>
        <dbReference type="SAM" id="MobiDB-lite"/>
    </source>
</evidence>
<comment type="similarity">
    <text evidence="1">Belongs to the peptidase C1 family.</text>
</comment>
<dbReference type="RefSeq" id="XP_010248838.1">
    <property type="nucleotide sequence ID" value="XM_010250536.2"/>
</dbReference>
<evidence type="ECO:0000256" key="4">
    <source>
        <dbReference type="ARBA" id="ARBA00022801"/>
    </source>
</evidence>
<evidence type="ECO:0000256" key="2">
    <source>
        <dbReference type="ARBA" id="ARBA00022670"/>
    </source>
</evidence>
<evidence type="ECO:0000256" key="8">
    <source>
        <dbReference type="SAM" id="SignalP"/>
    </source>
</evidence>
<feature type="signal peptide" evidence="8">
    <location>
        <begin position="1"/>
        <end position="21"/>
    </location>
</feature>
<keyword evidence="3 8" id="KW-0732">Signal</keyword>
<keyword evidence="2" id="KW-0645">Protease</keyword>
<protein>
    <submittedName>
        <fullName evidence="12">Vignain-like</fullName>
    </submittedName>
</protein>
<accession>A0A1U7ZKF4</accession>
<dbReference type="Pfam" id="PF00112">
    <property type="entry name" value="Peptidase_C1"/>
    <property type="match status" value="1"/>
</dbReference>
<dbReference type="InterPro" id="IPR000169">
    <property type="entry name" value="Pept_cys_AS"/>
</dbReference>
<keyword evidence="6" id="KW-1015">Disulfide bond</keyword>
<dbReference type="InterPro" id="IPR038765">
    <property type="entry name" value="Papain-like_cys_pep_sf"/>
</dbReference>
<dbReference type="InterPro" id="IPR013128">
    <property type="entry name" value="Peptidase_C1A"/>
</dbReference>
<dbReference type="GO" id="GO:0004197">
    <property type="term" value="F:cysteine-type endopeptidase activity"/>
    <property type="evidence" value="ECO:0000318"/>
    <property type="project" value="GO_Central"/>
</dbReference>
<evidence type="ECO:0000256" key="1">
    <source>
        <dbReference type="ARBA" id="ARBA00008455"/>
    </source>
</evidence>
<evidence type="ECO:0000259" key="9">
    <source>
        <dbReference type="SMART" id="SM00645"/>
    </source>
</evidence>
<dbReference type="CDD" id="cd02248">
    <property type="entry name" value="Peptidase_C1A"/>
    <property type="match status" value="1"/>
</dbReference>
<dbReference type="Gene3D" id="3.90.70.10">
    <property type="entry name" value="Cysteine proteinases"/>
    <property type="match status" value="1"/>
</dbReference>
<dbReference type="GeneID" id="104591625"/>
<dbReference type="SMART" id="SM00645">
    <property type="entry name" value="Pept_C1"/>
    <property type="match status" value="1"/>
</dbReference>
<dbReference type="Proteomes" id="UP000189703">
    <property type="component" value="Unplaced"/>
</dbReference>
<evidence type="ECO:0000256" key="6">
    <source>
        <dbReference type="ARBA" id="ARBA00023157"/>
    </source>
</evidence>
<dbReference type="KEGG" id="nnu:104591625"/>
<dbReference type="PRINTS" id="PR00705">
    <property type="entry name" value="PAPAIN"/>
</dbReference>
<evidence type="ECO:0000256" key="3">
    <source>
        <dbReference type="ARBA" id="ARBA00022729"/>
    </source>
</evidence>
<dbReference type="STRING" id="4432.A0A1U7ZKF4"/>
<feature type="region of interest" description="Disordered" evidence="7">
    <location>
        <begin position="366"/>
        <end position="387"/>
    </location>
</feature>
<name>A0A1U7ZKF4_NELNU</name>
<evidence type="ECO:0000313" key="11">
    <source>
        <dbReference type="Proteomes" id="UP000189703"/>
    </source>
</evidence>
<dbReference type="Pfam" id="PF08246">
    <property type="entry name" value="Inhibitor_I29"/>
    <property type="match status" value="1"/>
</dbReference>
<evidence type="ECO:0000259" key="10">
    <source>
        <dbReference type="SMART" id="SM00848"/>
    </source>
</evidence>
<dbReference type="PROSITE" id="PS00640">
    <property type="entry name" value="THIOL_PROTEASE_ASN"/>
    <property type="match status" value="1"/>
</dbReference>
<feature type="chain" id="PRO_5018680391" evidence="8">
    <location>
        <begin position="22"/>
        <end position="387"/>
    </location>
</feature>
<dbReference type="PROSITE" id="PS00639">
    <property type="entry name" value="THIOL_PROTEASE_HIS"/>
    <property type="match status" value="1"/>
</dbReference>
<proteinExistence type="inferred from homology"/>
<gene>
    <name evidence="12" type="primary">LOC104591625</name>
</gene>
<reference evidence="12" key="1">
    <citation type="submission" date="2025-08" db="UniProtKB">
        <authorList>
            <consortium name="RefSeq"/>
        </authorList>
    </citation>
    <scope>IDENTIFICATION</scope>
</reference>
<feature type="domain" description="Peptidase C1A papain C-terminal" evidence="9">
    <location>
        <begin position="142"/>
        <end position="357"/>
    </location>
</feature>
<keyword evidence="5" id="KW-0788">Thiol protease</keyword>